<comment type="caution">
    <text evidence="5">The sequence shown here is derived from an EMBL/GenBank/DDBJ whole genome shotgun (WGS) entry which is preliminary data.</text>
</comment>
<name>W7IDQ5_9PSEU</name>
<feature type="region of interest" description="Disordered" evidence="1">
    <location>
        <begin position="1"/>
        <end position="65"/>
    </location>
</feature>
<dbReference type="EMBL" id="AYXG01000232">
    <property type="protein sequence ID" value="EWC58648.1"/>
    <property type="molecule type" value="Genomic_DNA"/>
</dbReference>
<protein>
    <submittedName>
        <fullName evidence="5">Uncharacterized protein</fullName>
    </submittedName>
</protein>
<sequence length="566" mass="58872">MVLGAAQPSFPTPPTDAPTIDFPVPSAGPNPGGGSAPSIAPVPPTGSNGKPVRPPGVGAPPLPRSVNVQLKVERDGSLTVREQVIVQARQTMTRTAPLRIGDRVFTVRDPRVDGSGTAAVEGDNLVLRLGEGASTVQYTVDGAVEDLGDHQRFRWQVASGWDSKLVLVRGSLLTPRRGSNFTCLAGAANTEDRCESALTDGGSVLRVVQSNLDAGARVDLAADLPAGTVPANARFEAAGTTAAAFALTPLSGTGLGVALLLLLAGFAVLWRARSRDAAALGADVEPVELLDSAAGRAVFASPDGVLPGQVGTVVDERVDPRDLSATVVDLAVRNYLWITEVDGDWQLVRRNPADDALSGYERTVYTALLPEGTESVRLSALRATPPDVSAVRAAVYGDAVAHDWFGRKPTGLGPLVIAGIVVFALGAALTVLLGVVGGPALLGVALAVVGVGLVLGGRLMPVRTERGSVLLQQIRGVHTYLNTADPDSVAAADREVVFSRGLPYAVALDDAEQWLTRFGALDSAADGAPGLYWYATQDPVAATDQQRFTEQFRAFLTGLDEVFAKA</sequence>
<feature type="transmembrane region" description="Helical" evidence="2">
    <location>
        <begin position="250"/>
        <end position="270"/>
    </location>
</feature>
<dbReference type="InterPro" id="IPR018702">
    <property type="entry name" value="DUF2207"/>
</dbReference>
<feature type="transmembrane region" description="Helical" evidence="2">
    <location>
        <begin position="415"/>
        <end position="435"/>
    </location>
</feature>
<keyword evidence="2" id="KW-1133">Transmembrane helix</keyword>
<keyword evidence="2" id="KW-0472">Membrane</keyword>
<keyword evidence="2" id="KW-0812">Transmembrane</keyword>
<dbReference type="STRING" id="909613.UO65_6076"/>
<proteinExistence type="predicted"/>
<evidence type="ECO:0000256" key="1">
    <source>
        <dbReference type="SAM" id="MobiDB-lite"/>
    </source>
</evidence>
<dbReference type="eggNOG" id="COG4907">
    <property type="taxonomic scope" value="Bacteria"/>
</dbReference>
<dbReference type="Pfam" id="PF09972">
    <property type="entry name" value="DUF2207"/>
    <property type="match status" value="1"/>
</dbReference>
<organism evidence="5 6">
    <name type="scientific">Actinokineospora spheciospongiae</name>
    <dbReference type="NCBI Taxonomy" id="909613"/>
    <lineage>
        <taxon>Bacteria</taxon>
        <taxon>Bacillati</taxon>
        <taxon>Actinomycetota</taxon>
        <taxon>Actinomycetes</taxon>
        <taxon>Pseudonocardiales</taxon>
        <taxon>Pseudonocardiaceae</taxon>
        <taxon>Actinokineospora</taxon>
    </lineage>
</organism>
<dbReference type="AlphaFoldDB" id="W7IDQ5"/>
<accession>W7IDQ5</accession>
<evidence type="ECO:0000256" key="2">
    <source>
        <dbReference type="SAM" id="Phobius"/>
    </source>
</evidence>
<keyword evidence="6" id="KW-1185">Reference proteome</keyword>
<feature type="domain" description="DUF2207" evidence="3">
    <location>
        <begin position="65"/>
        <end position="219"/>
    </location>
</feature>
<feature type="compositionally biased region" description="Pro residues" evidence="1">
    <location>
        <begin position="52"/>
        <end position="63"/>
    </location>
</feature>
<evidence type="ECO:0000313" key="5">
    <source>
        <dbReference type="EMBL" id="EWC58648.1"/>
    </source>
</evidence>
<dbReference type="Pfam" id="PF20990">
    <property type="entry name" value="DUF2207_C"/>
    <property type="match status" value="1"/>
</dbReference>
<dbReference type="Proteomes" id="UP000019277">
    <property type="component" value="Unassembled WGS sequence"/>
</dbReference>
<feature type="transmembrane region" description="Helical" evidence="2">
    <location>
        <begin position="441"/>
        <end position="460"/>
    </location>
</feature>
<dbReference type="InterPro" id="IPR048389">
    <property type="entry name" value="YciQ-like_C"/>
</dbReference>
<gene>
    <name evidence="5" type="ORF">UO65_6076</name>
</gene>
<feature type="domain" description="Predicted membrane protein YciQ-like C-terminal" evidence="4">
    <location>
        <begin position="300"/>
        <end position="518"/>
    </location>
</feature>
<reference evidence="5 6" key="1">
    <citation type="journal article" date="2014" name="Genome Announc.">
        <title>Draft Genome Sequence of the Antitrypanosomally Active Sponge-Associated Bacterium Actinokineospora sp. Strain EG49.</title>
        <authorList>
            <person name="Harjes J."/>
            <person name="Ryu T."/>
            <person name="Abdelmohsen U.R."/>
            <person name="Moitinho-Silva L."/>
            <person name="Horn H."/>
            <person name="Ravasi T."/>
            <person name="Hentschel U."/>
        </authorList>
    </citation>
    <scope>NUCLEOTIDE SEQUENCE [LARGE SCALE GENOMIC DNA]</scope>
    <source>
        <strain evidence="5 6">EG49</strain>
    </source>
</reference>
<evidence type="ECO:0000313" key="6">
    <source>
        <dbReference type="Proteomes" id="UP000019277"/>
    </source>
</evidence>
<evidence type="ECO:0000259" key="4">
    <source>
        <dbReference type="Pfam" id="PF20990"/>
    </source>
</evidence>
<evidence type="ECO:0000259" key="3">
    <source>
        <dbReference type="Pfam" id="PF09972"/>
    </source>
</evidence>
<dbReference type="PATRIC" id="fig|909613.9.peg.6077"/>